<evidence type="ECO:0000313" key="3">
    <source>
        <dbReference type="EMBL" id="TBU51536.1"/>
    </source>
</evidence>
<evidence type="ECO:0000256" key="2">
    <source>
        <dbReference type="SAM" id="SignalP"/>
    </source>
</evidence>
<organism evidence="3 4">
    <name type="scientific">Dichomitus squalens</name>
    <dbReference type="NCBI Taxonomy" id="114155"/>
    <lineage>
        <taxon>Eukaryota</taxon>
        <taxon>Fungi</taxon>
        <taxon>Dikarya</taxon>
        <taxon>Basidiomycota</taxon>
        <taxon>Agaricomycotina</taxon>
        <taxon>Agaricomycetes</taxon>
        <taxon>Polyporales</taxon>
        <taxon>Polyporaceae</taxon>
        <taxon>Dichomitus</taxon>
    </lineage>
</organism>
<protein>
    <submittedName>
        <fullName evidence="3">Uncharacterized protein</fullName>
    </submittedName>
</protein>
<feature type="signal peptide" evidence="2">
    <location>
        <begin position="1"/>
        <end position="29"/>
    </location>
</feature>
<dbReference type="Proteomes" id="UP000292082">
    <property type="component" value="Unassembled WGS sequence"/>
</dbReference>
<evidence type="ECO:0000256" key="1">
    <source>
        <dbReference type="SAM" id="MobiDB-lite"/>
    </source>
</evidence>
<proteinExistence type="predicted"/>
<keyword evidence="4" id="KW-1185">Reference proteome</keyword>
<accession>A0A4Q9PGE2</accession>
<feature type="chain" id="PRO_5020780782" evidence="2">
    <location>
        <begin position="30"/>
        <end position="177"/>
    </location>
</feature>
<feature type="region of interest" description="Disordered" evidence="1">
    <location>
        <begin position="130"/>
        <end position="177"/>
    </location>
</feature>
<dbReference type="AlphaFoldDB" id="A0A4Q9PGE2"/>
<reference evidence="3 4" key="1">
    <citation type="submission" date="2019-01" db="EMBL/GenBank/DDBJ databases">
        <title>Draft genome sequences of three monokaryotic isolates of the white-rot basidiomycete fungus Dichomitus squalens.</title>
        <authorList>
            <consortium name="DOE Joint Genome Institute"/>
            <person name="Lopez S.C."/>
            <person name="Andreopoulos B."/>
            <person name="Pangilinan J."/>
            <person name="Lipzen A."/>
            <person name="Riley R."/>
            <person name="Ahrendt S."/>
            <person name="Ng V."/>
            <person name="Barry K."/>
            <person name="Daum C."/>
            <person name="Grigoriev I.V."/>
            <person name="Hilden K.S."/>
            <person name="Makela M.R."/>
            <person name="de Vries R.P."/>
        </authorList>
    </citation>
    <scope>NUCLEOTIDE SEQUENCE [LARGE SCALE GENOMIC DNA]</scope>
    <source>
        <strain evidence="3 4">CBS 464.89</strain>
    </source>
</reference>
<evidence type="ECO:0000313" key="4">
    <source>
        <dbReference type="Proteomes" id="UP000292082"/>
    </source>
</evidence>
<dbReference type="STRING" id="114155.A0A4Q9PGE2"/>
<dbReference type="EMBL" id="ML145311">
    <property type="protein sequence ID" value="TBU51536.1"/>
    <property type="molecule type" value="Genomic_DNA"/>
</dbReference>
<keyword evidence="2" id="KW-0732">Signal</keyword>
<sequence length="177" mass="18903">MVEGRQRWSRRVVVRLAACGVLLIEAVDGGPLLDDCPVDQPARRDSLFLQHEHLLVQSPAPWDVNVGPVGAAPQTPVQRRASGEEEDEDGVGLTHSSRSAPKTPDLSAKTVYALGFNPDTPFDLTTMPSRGIKFSRGPPPTLGLSTPKGRRRGGESDGDGDVLMGNKGMTRQVLASA</sequence>
<name>A0A4Q9PGE2_9APHY</name>
<gene>
    <name evidence="3" type="ORF">BD310DRAFT_1005172</name>
</gene>
<feature type="region of interest" description="Disordered" evidence="1">
    <location>
        <begin position="65"/>
        <end position="105"/>
    </location>
</feature>